<dbReference type="AlphaFoldDB" id="A0A3M2IR65"/>
<name>A0A3M2IR65_9CELL</name>
<dbReference type="PANTHER" id="PTHR34215:SF1">
    <property type="entry name" value="YLXR DOMAIN-CONTAINING PROTEIN"/>
    <property type="match status" value="1"/>
</dbReference>
<dbReference type="Pfam" id="PF04296">
    <property type="entry name" value="YlxR"/>
    <property type="match status" value="1"/>
</dbReference>
<protein>
    <submittedName>
        <fullName evidence="3">YlxR family protein</fullName>
    </submittedName>
</protein>
<evidence type="ECO:0000313" key="3">
    <source>
        <dbReference type="EMBL" id="RMI02431.1"/>
    </source>
</evidence>
<dbReference type="EMBL" id="RFFI01000213">
    <property type="protein sequence ID" value="RMI02431.1"/>
    <property type="molecule type" value="Genomic_DNA"/>
</dbReference>
<dbReference type="InterPro" id="IPR037465">
    <property type="entry name" value="YlxR"/>
</dbReference>
<reference evidence="3 4" key="1">
    <citation type="submission" date="2018-10" db="EMBL/GenBank/DDBJ databases">
        <title>Isolation, diversity and antifungal activity of actinobacteria from wheat.</title>
        <authorList>
            <person name="Han C."/>
        </authorList>
    </citation>
    <scope>NUCLEOTIDE SEQUENCE [LARGE SCALE GENOMIC DNA]</scope>
    <source>
        <strain evidence="3 4">NEAU-YY56</strain>
    </source>
</reference>
<feature type="region of interest" description="Disordered" evidence="1">
    <location>
        <begin position="1"/>
        <end position="32"/>
    </location>
</feature>
<dbReference type="InterPro" id="IPR007393">
    <property type="entry name" value="YlxR_dom"/>
</dbReference>
<dbReference type="Proteomes" id="UP000269289">
    <property type="component" value="Unassembled WGS sequence"/>
</dbReference>
<dbReference type="InterPro" id="IPR035931">
    <property type="entry name" value="YlxR-like_sf"/>
</dbReference>
<accession>A0A3M2IR65</accession>
<organism evidence="3 4">
    <name type="scientific">Cellulomonas triticagri</name>
    <dbReference type="NCBI Taxonomy" id="2483352"/>
    <lineage>
        <taxon>Bacteria</taxon>
        <taxon>Bacillati</taxon>
        <taxon>Actinomycetota</taxon>
        <taxon>Actinomycetes</taxon>
        <taxon>Micrococcales</taxon>
        <taxon>Cellulomonadaceae</taxon>
        <taxon>Cellulomonas</taxon>
    </lineage>
</organism>
<sequence>MSARARLHAAGPDARLSSPSRRHPRPPAADTAAEVVVGPVRTCVGCRNAGPRSVLLRVVAATTDAGDPAVVVDVRRALPGRGAWLHPDPRCLELAERRRAFPRALRLAGPLDTSAVREHLGDD</sequence>
<dbReference type="PANTHER" id="PTHR34215">
    <property type="entry name" value="BLL0784 PROTEIN"/>
    <property type="match status" value="1"/>
</dbReference>
<dbReference type="Gene3D" id="3.30.1230.10">
    <property type="entry name" value="YlxR-like"/>
    <property type="match status" value="1"/>
</dbReference>
<comment type="caution">
    <text evidence="3">The sequence shown here is derived from an EMBL/GenBank/DDBJ whole genome shotgun (WGS) entry which is preliminary data.</text>
</comment>
<feature type="domain" description="YlxR" evidence="2">
    <location>
        <begin position="41"/>
        <end position="110"/>
    </location>
</feature>
<gene>
    <name evidence="3" type="ORF">EBM89_20130</name>
</gene>
<dbReference type="OrthoDB" id="5244965at2"/>
<dbReference type="RefSeq" id="WP_122151350.1">
    <property type="nucleotide sequence ID" value="NZ_RFFI01000213.1"/>
</dbReference>
<keyword evidence="4" id="KW-1185">Reference proteome</keyword>
<evidence type="ECO:0000256" key="1">
    <source>
        <dbReference type="SAM" id="MobiDB-lite"/>
    </source>
</evidence>
<evidence type="ECO:0000259" key="2">
    <source>
        <dbReference type="Pfam" id="PF04296"/>
    </source>
</evidence>
<dbReference type="SUPFAM" id="SSF64376">
    <property type="entry name" value="YlxR-like"/>
    <property type="match status" value="1"/>
</dbReference>
<proteinExistence type="predicted"/>
<evidence type="ECO:0000313" key="4">
    <source>
        <dbReference type="Proteomes" id="UP000269289"/>
    </source>
</evidence>